<gene>
    <name evidence="1" type="ORF">BCM02_101978</name>
</gene>
<dbReference type="Proteomes" id="UP000323257">
    <property type="component" value="Unassembled WGS sequence"/>
</dbReference>
<proteinExistence type="predicted"/>
<name>A0A5S5CLX1_9BACL</name>
<evidence type="ECO:0000313" key="1">
    <source>
        <dbReference type="EMBL" id="TYP79857.1"/>
    </source>
</evidence>
<reference evidence="1 2" key="1">
    <citation type="submission" date="2019-07" db="EMBL/GenBank/DDBJ databases">
        <title>Genomic Encyclopedia of Type Strains, Phase III (KMG-III): the genomes of soil and plant-associated and newly described type strains.</title>
        <authorList>
            <person name="Whitman W."/>
        </authorList>
    </citation>
    <scope>NUCLEOTIDE SEQUENCE [LARGE SCALE GENOMIC DNA]</scope>
    <source>
        <strain evidence="1 2">BL24</strain>
    </source>
</reference>
<dbReference type="OrthoDB" id="2595163at2"/>
<dbReference type="EMBL" id="VNHS01000001">
    <property type="protein sequence ID" value="TYP79857.1"/>
    <property type="molecule type" value="Genomic_DNA"/>
</dbReference>
<comment type="caution">
    <text evidence="1">The sequence shown here is derived from an EMBL/GenBank/DDBJ whole genome shotgun (WGS) entry which is preliminary data.</text>
</comment>
<sequence length="181" mass="19047">MTNFRRVLLPALVAIVIAAVAAYLYEANRSPAFEEGPIHIRQTVGGLAYDVRLASNRILAGDEIAVDVKITNTGEKPIVYISGSSSCPVHAVVDIAHRATGARLAEKPGAICTADLVASELKPGQTADDRVLLTTSVWRSSGEEPAPLGDYEFAVALPSENENAPARSGVRGELLIVQAGS</sequence>
<accession>A0A5S5CLX1</accession>
<dbReference type="AlphaFoldDB" id="A0A5S5CLX1"/>
<evidence type="ECO:0000313" key="2">
    <source>
        <dbReference type="Proteomes" id="UP000323257"/>
    </source>
</evidence>
<organism evidence="1 2">
    <name type="scientific">Paenibacillus methanolicus</name>
    <dbReference type="NCBI Taxonomy" id="582686"/>
    <lineage>
        <taxon>Bacteria</taxon>
        <taxon>Bacillati</taxon>
        <taxon>Bacillota</taxon>
        <taxon>Bacilli</taxon>
        <taxon>Bacillales</taxon>
        <taxon>Paenibacillaceae</taxon>
        <taxon>Paenibacillus</taxon>
    </lineage>
</organism>
<dbReference type="RefSeq" id="WP_148927871.1">
    <property type="nucleotide sequence ID" value="NZ_VNHS01000001.1"/>
</dbReference>
<protein>
    <submittedName>
        <fullName evidence="1">Uncharacterized protein</fullName>
    </submittedName>
</protein>
<keyword evidence="2" id="KW-1185">Reference proteome</keyword>